<comment type="caution">
    <text evidence="7">The sequence shown here is derived from an EMBL/GenBank/DDBJ whole genome shotgun (WGS) entry which is preliminary data.</text>
</comment>
<dbReference type="EMBL" id="PKGY01000002">
    <property type="protein sequence ID" value="PKZ22266.1"/>
    <property type="molecule type" value="Genomic_DNA"/>
</dbReference>
<proteinExistence type="predicted"/>
<evidence type="ECO:0000256" key="1">
    <source>
        <dbReference type="ARBA" id="ARBA00022448"/>
    </source>
</evidence>
<keyword evidence="1" id="KW-0813">Transport</keyword>
<evidence type="ECO:0000313" key="7">
    <source>
        <dbReference type="EMBL" id="PKZ22266.1"/>
    </source>
</evidence>
<dbReference type="Pfam" id="PF00005">
    <property type="entry name" value="ABC_tran"/>
    <property type="match status" value="1"/>
</dbReference>
<dbReference type="PROSITE" id="PS00211">
    <property type="entry name" value="ABC_TRANSPORTER_1"/>
    <property type="match status" value="1"/>
</dbReference>
<organism evidence="7 8">
    <name type="scientific">Aerococcus sanguinicola</name>
    <dbReference type="NCBI Taxonomy" id="119206"/>
    <lineage>
        <taxon>Bacteria</taxon>
        <taxon>Bacillati</taxon>
        <taxon>Bacillota</taxon>
        <taxon>Bacilli</taxon>
        <taxon>Lactobacillales</taxon>
        <taxon>Aerococcaceae</taxon>
        <taxon>Aerococcus</taxon>
    </lineage>
</organism>
<dbReference type="Gene3D" id="2.40.50.100">
    <property type="match status" value="1"/>
</dbReference>
<dbReference type="PANTHER" id="PTHR42781">
    <property type="entry name" value="SPERMIDINE/PUTRESCINE IMPORT ATP-BINDING PROTEIN POTA"/>
    <property type="match status" value="1"/>
</dbReference>
<keyword evidence="2" id="KW-0547">Nucleotide-binding</keyword>
<dbReference type="GO" id="GO:0016887">
    <property type="term" value="F:ATP hydrolysis activity"/>
    <property type="evidence" value="ECO:0007669"/>
    <property type="project" value="InterPro"/>
</dbReference>
<gene>
    <name evidence="7" type="ORF">CYJ28_03915</name>
</gene>
<dbReference type="RefSeq" id="WP_070486363.1">
    <property type="nucleotide sequence ID" value="NZ_CAJHKM010000001.1"/>
</dbReference>
<evidence type="ECO:0000256" key="5">
    <source>
        <dbReference type="ARBA" id="ARBA00066388"/>
    </source>
</evidence>
<dbReference type="AlphaFoldDB" id="A0A2I1MQ59"/>
<keyword evidence="3 7" id="KW-0067">ATP-binding</keyword>
<evidence type="ECO:0000313" key="8">
    <source>
        <dbReference type="Proteomes" id="UP000234239"/>
    </source>
</evidence>
<dbReference type="GO" id="GO:0043190">
    <property type="term" value="C:ATP-binding cassette (ABC) transporter complex"/>
    <property type="evidence" value="ECO:0007669"/>
    <property type="project" value="InterPro"/>
</dbReference>
<evidence type="ECO:0000256" key="3">
    <source>
        <dbReference type="ARBA" id="ARBA00022840"/>
    </source>
</evidence>
<evidence type="ECO:0000256" key="4">
    <source>
        <dbReference type="ARBA" id="ARBA00022967"/>
    </source>
</evidence>
<feature type="domain" description="ABC transporter" evidence="6">
    <location>
        <begin position="4"/>
        <end position="235"/>
    </location>
</feature>
<dbReference type="InterPro" id="IPR003439">
    <property type="entry name" value="ABC_transporter-like_ATP-bd"/>
</dbReference>
<dbReference type="InterPro" id="IPR027417">
    <property type="entry name" value="P-loop_NTPase"/>
</dbReference>
<reference evidence="7 8" key="1">
    <citation type="submission" date="2017-12" db="EMBL/GenBank/DDBJ databases">
        <title>Phylogenetic diversity of female urinary microbiome.</title>
        <authorList>
            <person name="Thomas-White K."/>
            <person name="Wolfe A.J."/>
        </authorList>
    </citation>
    <scope>NUCLEOTIDE SEQUENCE [LARGE SCALE GENOMIC DNA]</scope>
    <source>
        <strain evidence="7 8">UMB0139</strain>
    </source>
</reference>
<dbReference type="InterPro" id="IPR050093">
    <property type="entry name" value="ABC_SmlMolc_Importer"/>
</dbReference>
<name>A0A2I1MQ59_9LACT</name>
<dbReference type="SMART" id="SM00382">
    <property type="entry name" value="AAA"/>
    <property type="match status" value="1"/>
</dbReference>
<dbReference type="GO" id="GO:0015418">
    <property type="term" value="F:ABC-type quaternary ammonium compound transporting activity"/>
    <property type="evidence" value="ECO:0007669"/>
    <property type="project" value="UniProtKB-EC"/>
</dbReference>
<dbReference type="EC" id="7.6.2.9" evidence="5"/>
<dbReference type="Gene3D" id="3.40.50.300">
    <property type="entry name" value="P-loop containing nucleotide triphosphate hydrolases"/>
    <property type="match status" value="1"/>
</dbReference>
<dbReference type="InterPro" id="IPR003593">
    <property type="entry name" value="AAA+_ATPase"/>
</dbReference>
<dbReference type="OrthoDB" id="9790614at2"/>
<accession>A0A2I1MQ59</accession>
<dbReference type="GO" id="GO:0005524">
    <property type="term" value="F:ATP binding"/>
    <property type="evidence" value="ECO:0007669"/>
    <property type="project" value="UniProtKB-KW"/>
</dbReference>
<evidence type="ECO:0000259" key="6">
    <source>
        <dbReference type="PROSITE" id="PS50893"/>
    </source>
</evidence>
<dbReference type="InterPro" id="IPR008995">
    <property type="entry name" value="Mo/tungstate-bd_C_term_dom"/>
</dbReference>
<dbReference type="FunFam" id="3.40.50.300:FF:000425">
    <property type="entry name" value="Probable ABC transporter, ATP-binding subunit"/>
    <property type="match status" value="1"/>
</dbReference>
<dbReference type="InterPro" id="IPR017871">
    <property type="entry name" value="ABC_transporter-like_CS"/>
</dbReference>
<dbReference type="Proteomes" id="UP000234239">
    <property type="component" value="Unassembled WGS sequence"/>
</dbReference>
<keyword evidence="4" id="KW-1278">Translocase</keyword>
<dbReference type="InterPro" id="IPR013611">
    <property type="entry name" value="Transp-assoc_OB_typ2"/>
</dbReference>
<sequence>MSYIEIKNVTKSYDGKELILKNLDLNMEEGSLNTLLGPSGSGKSTLLRCIAGLEEINSGEVYINGKRVDQLPPRNRNLGMVFQQYALFPNMNVLDNVKFGLEMKKVDKKLQEEQALEMIRLVGLEDRKEAYPRQLSGGQQQRVALARSLVTRPDVLLLDEPLSALDAKIRMQLRELIKDIQNELGITVILVTHDQEEAMTMSDYIFVMESGNIVQRGTPSEVYRRPENRFVANFIGNHNVFEVEDFHDFSDYALGPASLVAIRPETLSFEPLEDAIQIHGKIQRTSMLGSILRFNVLVGDQIIKVDQLNRSKNFREDGEPVDLYLSKDDLIVVR</sequence>
<dbReference type="SUPFAM" id="SSF52540">
    <property type="entry name" value="P-loop containing nucleoside triphosphate hydrolases"/>
    <property type="match status" value="1"/>
</dbReference>
<evidence type="ECO:0000256" key="2">
    <source>
        <dbReference type="ARBA" id="ARBA00022741"/>
    </source>
</evidence>
<protein>
    <recommendedName>
        <fullName evidence="5">ABC-type quaternary amine transporter</fullName>
        <ecNumber evidence="5">7.6.2.9</ecNumber>
    </recommendedName>
</protein>
<dbReference type="PANTHER" id="PTHR42781:SF4">
    <property type="entry name" value="SPERMIDINE_PUTRESCINE IMPORT ATP-BINDING PROTEIN POTA"/>
    <property type="match status" value="1"/>
</dbReference>
<dbReference type="SUPFAM" id="SSF50331">
    <property type="entry name" value="MOP-like"/>
    <property type="match status" value="1"/>
</dbReference>
<dbReference type="Pfam" id="PF08402">
    <property type="entry name" value="TOBE_2"/>
    <property type="match status" value="1"/>
</dbReference>
<dbReference type="PROSITE" id="PS50893">
    <property type="entry name" value="ABC_TRANSPORTER_2"/>
    <property type="match status" value="1"/>
</dbReference>